<dbReference type="Pfam" id="PF00106">
    <property type="entry name" value="adh_short"/>
    <property type="match status" value="1"/>
</dbReference>
<name>A0A518EVC2_9BACT</name>
<feature type="region of interest" description="Disordered" evidence="4">
    <location>
        <begin position="1"/>
        <end position="23"/>
    </location>
</feature>
<dbReference type="EMBL" id="CP036434">
    <property type="protein sequence ID" value="QDV08040.1"/>
    <property type="molecule type" value="Genomic_DNA"/>
</dbReference>
<dbReference type="InterPro" id="IPR002347">
    <property type="entry name" value="SDR_fam"/>
</dbReference>
<keyword evidence="2 5" id="KW-0560">Oxidoreductase</keyword>
<dbReference type="RefSeq" id="WP_145200002.1">
    <property type="nucleotide sequence ID" value="NZ_CP036434.1"/>
</dbReference>
<dbReference type="PANTHER" id="PTHR44196:SF3">
    <property type="entry name" value="SHORT CHAIN DEHYDROGENASE FAMILY PROTEIN"/>
    <property type="match status" value="1"/>
</dbReference>
<evidence type="ECO:0000256" key="3">
    <source>
        <dbReference type="RuleBase" id="RU000363"/>
    </source>
</evidence>
<evidence type="ECO:0000313" key="5">
    <source>
        <dbReference type="EMBL" id="QDV08040.1"/>
    </source>
</evidence>
<keyword evidence="6" id="KW-1185">Reference proteome</keyword>
<dbReference type="GO" id="GO:0016491">
    <property type="term" value="F:oxidoreductase activity"/>
    <property type="evidence" value="ECO:0007669"/>
    <property type="project" value="UniProtKB-KW"/>
</dbReference>
<evidence type="ECO:0000256" key="1">
    <source>
        <dbReference type="ARBA" id="ARBA00006484"/>
    </source>
</evidence>
<organism evidence="5 6">
    <name type="scientific">Saltatorellus ferox</name>
    <dbReference type="NCBI Taxonomy" id="2528018"/>
    <lineage>
        <taxon>Bacteria</taxon>
        <taxon>Pseudomonadati</taxon>
        <taxon>Planctomycetota</taxon>
        <taxon>Planctomycetia</taxon>
        <taxon>Planctomycetia incertae sedis</taxon>
        <taxon>Saltatorellus</taxon>
    </lineage>
</organism>
<sequence length="276" mass="29443">MNGSQDPTTAQNQASAPAGVSAGSSAGAAAKGKRALIVGASSGMGEAMVQQLVAEGYAVAAVARRQDRLDALAAAAQGHPGRVVAIAHDVNRVDEVPGLVERVISELGGLDFYVYAAGVMPDVEAEEYDTEKDLLMVDVNLSGFIAWTNPIARYFHSQRSGTIVGIGSIAGDRGRKGAPVYGATKAAMETLLESLRNRLAERSVRVVTVKPGMIETPMTEHLDKLMMPVSAKRAAKEILKVSRGKLWNTRHIPLRWLPVSLVIRSIPSFLFRKTSI</sequence>
<evidence type="ECO:0000313" key="6">
    <source>
        <dbReference type="Proteomes" id="UP000320390"/>
    </source>
</evidence>
<dbReference type="Gene3D" id="3.40.50.720">
    <property type="entry name" value="NAD(P)-binding Rossmann-like Domain"/>
    <property type="match status" value="1"/>
</dbReference>
<feature type="compositionally biased region" description="Polar residues" evidence="4">
    <location>
        <begin position="1"/>
        <end position="13"/>
    </location>
</feature>
<dbReference type="PRINTS" id="PR00081">
    <property type="entry name" value="GDHRDH"/>
</dbReference>
<evidence type="ECO:0000256" key="4">
    <source>
        <dbReference type="SAM" id="MobiDB-lite"/>
    </source>
</evidence>
<dbReference type="EC" id="1.-.-.-" evidence="5"/>
<dbReference type="PANTHER" id="PTHR44196">
    <property type="entry name" value="DEHYDROGENASE/REDUCTASE SDR FAMILY MEMBER 7B"/>
    <property type="match status" value="1"/>
</dbReference>
<dbReference type="OrthoDB" id="9808814at2"/>
<comment type="similarity">
    <text evidence="1 3">Belongs to the short-chain dehydrogenases/reductases (SDR) family.</text>
</comment>
<gene>
    <name evidence="5" type="ORF">Poly30_35760</name>
</gene>
<proteinExistence type="inferred from homology"/>
<protein>
    <submittedName>
        <fullName evidence="5">Putative oxidoreductase</fullName>
        <ecNumber evidence="5">1.-.-.-</ecNumber>
    </submittedName>
</protein>
<dbReference type="SUPFAM" id="SSF51735">
    <property type="entry name" value="NAD(P)-binding Rossmann-fold domains"/>
    <property type="match status" value="1"/>
</dbReference>
<feature type="compositionally biased region" description="Low complexity" evidence="4">
    <location>
        <begin position="14"/>
        <end position="23"/>
    </location>
</feature>
<dbReference type="PRINTS" id="PR00080">
    <property type="entry name" value="SDRFAMILY"/>
</dbReference>
<dbReference type="PROSITE" id="PS00061">
    <property type="entry name" value="ADH_SHORT"/>
    <property type="match status" value="1"/>
</dbReference>
<dbReference type="Proteomes" id="UP000320390">
    <property type="component" value="Chromosome"/>
</dbReference>
<accession>A0A518EVC2</accession>
<dbReference type="AlphaFoldDB" id="A0A518EVC2"/>
<reference evidence="5 6" key="1">
    <citation type="submission" date="2019-02" db="EMBL/GenBank/DDBJ databases">
        <title>Deep-cultivation of Planctomycetes and their phenomic and genomic characterization uncovers novel biology.</title>
        <authorList>
            <person name="Wiegand S."/>
            <person name="Jogler M."/>
            <person name="Boedeker C."/>
            <person name="Pinto D."/>
            <person name="Vollmers J."/>
            <person name="Rivas-Marin E."/>
            <person name="Kohn T."/>
            <person name="Peeters S.H."/>
            <person name="Heuer A."/>
            <person name="Rast P."/>
            <person name="Oberbeckmann S."/>
            <person name="Bunk B."/>
            <person name="Jeske O."/>
            <person name="Meyerdierks A."/>
            <person name="Storesund J.E."/>
            <person name="Kallscheuer N."/>
            <person name="Luecker S."/>
            <person name="Lage O.M."/>
            <person name="Pohl T."/>
            <person name="Merkel B.J."/>
            <person name="Hornburger P."/>
            <person name="Mueller R.-W."/>
            <person name="Bruemmer F."/>
            <person name="Labrenz M."/>
            <person name="Spormann A.M."/>
            <person name="Op den Camp H."/>
            <person name="Overmann J."/>
            <person name="Amann R."/>
            <person name="Jetten M.S.M."/>
            <person name="Mascher T."/>
            <person name="Medema M.H."/>
            <person name="Devos D.P."/>
            <person name="Kaster A.-K."/>
            <person name="Ovreas L."/>
            <person name="Rohde M."/>
            <person name="Galperin M.Y."/>
            <person name="Jogler C."/>
        </authorList>
    </citation>
    <scope>NUCLEOTIDE SEQUENCE [LARGE SCALE GENOMIC DNA]</scope>
    <source>
        <strain evidence="5 6">Poly30</strain>
    </source>
</reference>
<evidence type="ECO:0000256" key="2">
    <source>
        <dbReference type="ARBA" id="ARBA00023002"/>
    </source>
</evidence>
<dbReference type="InterPro" id="IPR036291">
    <property type="entry name" value="NAD(P)-bd_dom_sf"/>
</dbReference>
<dbReference type="InterPro" id="IPR020904">
    <property type="entry name" value="Sc_DH/Rdtase_CS"/>
</dbReference>
<dbReference type="GO" id="GO:0016020">
    <property type="term" value="C:membrane"/>
    <property type="evidence" value="ECO:0007669"/>
    <property type="project" value="TreeGrafter"/>
</dbReference>